<accession>A0A6H0Y2B0</accession>
<evidence type="ECO:0000256" key="4">
    <source>
        <dbReference type="ARBA" id="ARBA00022448"/>
    </source>
</evidence>
<dbReference type="Proteomes" id="UP000503462">
    <property type="component" value="Chromosome 4"/>
</dbReference>
<gene>
    <name evidence="16" type="ORF">AMS68_006661</name>
</gene>
<dbReference type="GO" id="GO:0015677">
    <property type="term" value="P:copper ion import"/>
    <property type="evidence" value="ECO:0007669"/>
    <property type="project" value="TreeGrafter"/>
</dbReference>
<proteinExistence type="inferred from homology"/>
<evidence type="ECO:0000256" key="14">
    <source>
        <dbReference type="SAM" id="Phobius"/>
    </source>
</evidence>
<dbReference type="InterPro" id="IPR039261">
    <property type="entry name" value="FNR_nucleotide-bd"/>
</dbReference>
<keyword evidence="11 14" id="KW-0472">Membrane</keyword>
<protein>
    <recommendedName>
        <fullName evidence="3">ferric-chelate reductase (NADPH)</fullName>
        <ecNumber evidence="3">1.16.1.9</ecNumber>
    </recommendedName>
</protein>
<dbReference type="SFLD" id="SFLDS00052">
    <property type="entry name" value="Ferric_Reductase_Domain"/>
    <property type="match status" value="1"/>
</dbReference>
<evidence type="ECO:0000313" key="16">
    <source>
        <dbReference type="EMBL" id="QIX01144.1"/>
    </source>
</evidence>
<keyword evidence="9" id="KW-0560">Oxidoreductase</keyword>
<sequence length="595" mass="67160">MNDMMDMGMDSPGLFTQDNQYRAQILWYLIAATVGSMTVTRVWRLLERRRRKTRASAQPSGIIEHCIATATAVFRETSLPQPIYFSGRISKYFTPPSMGRCLFLGAYWIVILTLLWSDVLMQPDDPMYPYRWEKVGFRAAWISVSQIPLIYLLSCKFNPISLLTGISYERFNWLHRWTARTVFLTVIVHWSYFFYEWWQADFVDYELQMMLMVKYGFGAWAVIGWMILSGFGFFRTASYEIFVAQHIMAAAFLLWLLYVHVPAYAVYNIWLSVAFLAFDWGARIVLGLVRNVHLASMRLPGYSARLEPLPGGVTRLTIDDADFTWIAGQHVYISVPSIRPFETHPFTIAEEASADSSKRSFTLVVKAHAGFSRSLFNCSQKDCITGRTRRVFLSWPLGVPPELSHYDTVVLAACSTGASFAMPLLQKLIRTKGCVRKVEVHWMVKSSEHEEWFSKMLAEALSAAQAHSLRLSIRIHVTRQSRAPEDAPAMDTDSKAPIVRADSNSIASISTGEKTPFLNCPEASISHSYSGRPSIESLVRPAVESALGETAIVSCGGLAFTAEMRNFVATLSDERAVHKGTGAQGIYLFTEMYGL</sequence>
<evidence type="ECO:0000256" key="6">
    <source>
        <dbReference type="ARBA" id="ARBA00022692"/>
    </source>
</evidence>
<dbReference type="PROSITE" id="PS51384">
    <property type="entry name" value="FAD_FR"/>
    <property type="match status" value="1"/>
</dbReference>
<dbReference type="Pfam" id="PF08022">
    <property type="entry name" value="FAD_binding_8"/>
    <property type="match status" value="1"/>
</dbReference>
<keyword evidence="5" id="KW-1003">Cell membrane</keyword>
<feature type="domain" description="FAD-binding FR-type" evidence="15">
    <location>
        <begin position="296"/>
        <end position="403"/>
    </location>
</feature>
<evidence type="ECO:0000256" key="11">
    <source>
        <dbReference type="ARBA" id="ARBA00023136"/>
    </source>
</evidence>
<comment type="similarity">
    <text evidence="2">Belongs to the ferric reductase (FRE) family.</text>
</comment>
<comment type="catalytic activity">
    <reaction evidence="13">
        <text>2 a Fe(II)-siderophore + NADP(+) + H(+) = 2 a Fe(III)-siderophore + NADPH</text>
        <dbReference type="Rhea" id="RHEA:28795"/>
        <dbReference type="Rhea" id="RHEA-COMP:11342"/>
        <dbReference type="Rhea" id="RHEA-COMP:11344"/>
        <dbReference type="ChEBI" id="CHEBI:15378"/>
        <dbReference type="ChEBI" id="CHEBI:29033"/>
        <dbReference type="ChEBI" id="CHEBI:29034"/>
        <dbReference type="ChEBI" id="CHEBI:57783"/>
        <dbReference type="ChEBI" id="CHEBI:58349"/>
        <dbReference type="EC" id="1.16.1.9"/>
    </reaction>
</comment>
<feature type="transmembrane region" description="Helical" evidence="14">
    <location>
        <begin position="139"/>
        <end position="157"/>
    </location>
</feature>
<keyword evidence="8 14" id="KW-1133">Transmembrane helix</keyword>
<feature type="transmembrane region" description="Helical" evidence="14">
    <location>
        <begin position="25"/>
        <end position="46"/>
    </location>
</feature>
<dbReference type="InterPro" id="IPR013112">
    <property type="entry name" value="FAD-bd_8"/>
</dbReference>
<keyword evidence="6 14" id="KW-0812">Transmembrane</keyword>
<evidence type="ECO:0000256" key="2">
    <source>
        <dbReference type="ARBA" id="ARBA00006278"/>
    </source>
</evidence>
<feature type="transmembrane region" description="Helical" evidence="14">
    <location>
        <begin position="177"/>
        <end position="195"/>
    </location>
</feature>
<dbReference type="PANTHER" id="PTHR32361:SF9">
    <property type="entry name" value="FERRIC REDUCTASE TRANSMEMBRANE COMPONENT 3-RELATED"/>
    <property type="match status" value="1"/>
</dbReference>
<dbReference type="SFLD" id="SFLDG01168">
    <property type="entry name" value="Ferric_reductase_subgroup_(FRE"/>
    <property type="match status" value="1"/>
</dbReference>
<evidence type="ECO:0000256" key="10">
    <source>
        <dbReference type="ARBA" id="ARBA00023065"/>
    </source>
</evidence>
<evidence type="ECO:0000256" key="8">
    <source>
        <dbReference type="ARBA" id="ARBA00022989"/>
    </source>
</evidence>
<keyword evidence="17" id="KW-1185">Reference proteome</keyword>
<keyword evidence="12" id="KW-0325">Glycoprotein</keyword>
<dbReference type="InterPro" id="IPR051410">
    <property type="entry name" value="Ferric/Cupric_Reductase"/>
</dbReference>
<feature type="transmembrane region" description="Helical" evidence="14">
    <location>
        <begin position="215"/>
        <end position="234"/>
    </location>
</feature>
<evidence type="ECO:0000256" key="13">
    <source>
        <dbReference type="ARBA" id="ARBA00048483"/>
    </source>
</evidence>
<dbReference type="InterPro" id="IPR017938">
    <property type="entry name" value="Riboflavin_synthase-like_b-brl"/>
</dbReference>
<dbReference type="EMBL" id="CP051142">
    <property type="protein sequence ID" value="QIX01144.1"/>
    <property type="molecule type" value="Genomic_DNA"/>
</dbReference>
<dbReference type="PANTHER" id="PTHR32361">
    <property type="entry name" value="FERRIC/CUPRIC REDUCTASE TRANSMEMBRANE COMPONENT"/>
    <property type="match status" value="1"/>
</dbReference>
<dbReference type="Gene3D" id="3.40.50.80">
    <property type="entry name" value="Nucleotide-binding domain of ferredoxin-NADP reductase (FNR) module"/>
    <property type="match status" value="1"/>
</dbReference>
<dbReference type="OrthoDB" id="3944240at2759"/>
<evidence type="ECO:0000256" key="1">
    <source>
        <dbReference type="ARBA" id="ARBA00004651"/>
    </source>
</evidence>
<dbReference type="SUPFAM" id="SSF63380">
    <property type="entry name" value="Riboflavin synthase domain-like"/>
    <property type="match status" value="1"/>
</dbReference>
<keyword evidence="7" id="KW-0249">Electron transport</keyword>
<dbReference type="Pfam" id="PF01794">
    <property type="entry name" value="Ferric_reduct"/>
    <property type="match status" value="1"/>
</dbReference>
<dbReference type="GO" id="GO:0052851">
    <property type="term" value="F:ferric-chelate reductase (NADPH) activity"/>
    <property type="evidence" value="ECO:0007669"/>
    <property type="project" value="UniProtKB-EC"/>
</dbReference>
<keyword evidence="4" id="KW-0813">Transport</keyword>
<dbReference type="EC" id="1.16.1.9" evidence="3"/>
<dbReference type="CDD" id="cd06186">
    <property type="entry name" value="NOX_Duox_like_FAD_NADP"/>
    <property type="match status" value="1"/>
</dbReference>
<evidence type="ECO:0000259" key="15">
    <source>
        <dbReference type="PROSITE" id="PS51384"/>
    </source>
</evidence>
<feature type="transmembrane region" description="Helical" evidence="14">
    <location>
        <begin position="101"/>
        <end position="119"/>
    </location>
</feature>
<dbReference type="InterPro" id="IPR013130">
    <property type="entry name" value="Fe3_Rdtase_TM_dom"/>
</dbReference>
<dbReference type="Pfam" id="PF08030">
    <property type="entry name" value="NAD_binding_6"/>
    <property type="match status" value="1"/>
</dbReference>
<evidence type="ECO:0000256" key="9">
    <source>
        <dbReference type="ARBA" id="ARBA00023002"/>
    </source>
</evidence>
<dbReference type="InterPro" id="IPR013121">
    <property type="entry name" value="Fe_red_NAD-bd_6"/>
</dbReference>
<evidence type="ECO:0000256" key="3">
    <source>
        <dbReference type="ARBA" id="ARBA00012668"/>
    </source>
</evidence>
<evidence type="ECO:0000256" key="5">
    <source>
        <dbReference type="ARBA" id="ARBA00022475"/>
    </source>
</evidence>
<dbReference type="GO" id="GO:0006826">
    <property type="term" value="P:iron ion transport"/>
    <property type="evidence" value="ECO:0007669"/>
    <property type="project" value="TreeGrafter"/>
</dbReference>
<reference evidence="16 17" key="1">
    <citation type="journal article" date="2016" name="Sci. Rep.">
        <title>Peltaster fructicola genome reveals evolution from an invasive phytopathogen to an ectophytic parasite.</title>
        <authorList>
            <person name="Xu C."/>
            <person name="Chen H."/>
            <person name="Gleason M.L."/>
            <person name="Xu J.R."/>
            <person name="Liu H."/>
            <person name="Zhang R."/>
            <person name="Sun G."/>
        </authorList>
    </citation>
    <scope>NUCLEOTIDE SEQUENCE [LARGE SCALE GENOMIC DNA]</scope>
    <source>
        <strain evidence="16 17">LNHT1506</strain>
    </source>
</reference>
<dbReference type="GO" id="GO:0006879">
    <property type="term" value="P:intracellular iron ion homeostasis"/>
    <property type="evidence" value="ECO:0007669"/>
    <property type="project" value="TreeGrafter"/>
</dbReference>
<comment type="subcellular location">
    <subcellularLocation>
        <location evidence="1">Cell membrane</location>
        <topology evidence="1">Multi-pass membrane protein</topology>
    </subcellularLocation>
</comment>
<name>A0A6H0Y2B0_9PEZI</name>
<dbReference type="GO" id="GO:0005886">
    <property type="term" value="C:plasma membrane"/>
    <property type="evidence" value="ECO:0007669"/>
    <property type="project" value="UniProtKB-SubCell"/>
</dbReference>
<dbReference type="InterPro" id="IPR017927">
    <property type="entry name" value="FAD-bd_FR_type"/>
</dbReference>
<evidence type="ECO:0000256" key="12">
    <source>
        <dbReference type="ARBA" id="ARBA00023180"/>
    </source>
</evidence>
<keyword evidence="10" id="KW-0406">Ion transport</keyword>
<evidence type="ECO:0000256" key="7">
    <source>
        <dbReference type="ARBA" id="ARBA00022982"/>
    </source>
</evidence>
<dbReference type="AlphaFoldDB" id="A0A6H0Y2B0"/>
<evidence type="ECO:0000313" key="17">
    <source>
        <dbReference type="Proteomes" id="UP000503462"/>
    </source>
</evidence>
<organism evidence="16 17">
    <name type="scientific">Peltaster fructicola</name>
    <dbReference type="NCBI Taxonomy" id="286661"/>
    <lineage>
        <taxon>Eukaryota</taxon>
        <taxon>Fungi</taxon>
        <taxon>Dikarya</taxon>
        <taxon>Ascomycota</taxon>
        <taxon>Pezizomycotina</taxon>
        <taxon>Dothideomycetes</taxon>
        <taxon>Dothideomycetes incertae sedis</taxon>
        <taxon>Peltaster</taxon>
    </lineage>
</organism>